<protein>
    <recommendedName>
        <fullName evidence="5">SMC hinge domain-containing protein</fullName>
    </recommendedName>
</protein>
<dbReference type="GO" id="GO:0016887">
    <property type="term" value="F:ATP hydrolysis activity"/>
    <property type="evidence" value="ECO:0007669"/>
    <property type="project" value="InterPro"/>
</dbReference>
<dbReference type="Proteomes" id="UP001291623">
    <property type="component" value="Unassembled WGS sequence"/>
</dbReference>
<dbReference type="GO" id="GO:0051321">
    <property type="term" value="P:meiotic cell cycle"/>
    <property type="evidence" value="ECO:0007669"/>
    <property type="project" value="UniProtKB-KW"/>
</dbReference>
<gene>
    <name evidence="6" type="ORF">RND71_043408</name>
</gene>
<dbReference type="FunFam" id="3.40.50.300:FF:000370">
    <property type="entry name" value="Structural maintenance of chromosomes 3"/>
    <property type="match status" value="1"/>
</dbReference>
<feature type="coiled-coil region" evidence="3">
    <location>
        <begin position="651"/>
        <end position="768"/>
    </location>
</feature>
<dbReference type="SUPFAM" id="SSF75553">
    <property type="entry name" value="Smc hinge domain"/>
    <property type="match status" value="1"/>
</dbReference>
<dbReference type="Gene3D" id="1.20.1060.20">
    <property type="match status" value="1"/>
</dbReference>
<dbReference type="PIRSF" id="PIRSF005719">
    <property type="entry name" value="SMC"/>
    <property type="match status" value="1"/>
</dbReference>
<dbReference type="AlphaFoldDB" id="A0AAE1QP25"/>
<evidence type="ECO:0000259" key="5">
    <source>
        <dbReference type="SMART" id="SM00968"/>
    </source>
</evidence>
<feature type="coiled-coil region" evidence="3">
    <location>
        <begin position="253"/>
        <end position="322"/>
    </location>
</feature>
<reference evidence="6" key="1">
    <citation type="submission" date="2023-12" db="EMBL/GenBank/DDBJ databases">
        <title>Genome assembly of Anisodus tanguticus.</title>
        <authorList>
            <person name="Wang Y.-J."/>
        </authorList>
    </citation>
    <scope>NUCLEOTIDE SEQUENCE</scope>
    <source>
        <strain evidence="6">KB-2021</strain>
        <tissue evidence="6">Leaf</tissue>
    </source>
</reference>
<organism evidence="6 7">
    <name type="scientific">Anisodus tanguticus</name>
    <dbReference type="NCBI Taxonomy" id="243964"/>
    <lineage>
        <taxon>Eukaryota</taxon>
        <taxon>Viridiplantae</taxon>
        <taxon>Streptophyta</taxon>
        <taxon>Embryophyta</taxon>
        <taxon>Tracheophyta</taxon>
        <taxon>Spermatophyta</taxon>
        <taxon>Magnoliopsida</taxon>
        <taxon>eudicotyledons</taxon>
        <taxon>Gunneridae</taxon>
        <taxon>Pentapetalae</taxon>
        <taxon>asterids</taxon>
        <taxon>lamiids</taxon>
        <taxon>Solanales</taxon>
        <taxon>Solanaceae</taxon>
        <taxon>Solanoideae</taxon>
        <taxon>Hyoscyameae</taxon>
        <taxon>Anisodus</taxon>
    </lineage>
</organism>
<keyword evidence="1 3" id="KW-0175">Coiled coil</keyword>
<name>A0AAE1QP25_9SOLA</name>
<evidence type="ECO:0000256" key="3">
    <source>
        <dbReference type="SAM" id="Coils"/>
    </source>
</evidence>
<dbReference type="InterPro" id="IPR003395">
    <property type="entry name" value="RecF/RecN/SMC_N"/>
</dbReference>
<dbReference type="Gene3D" id="3.40.50.300">
    <property type="entry name" value="P-loop containing nucleotide triphosphate hydrolases"/>
    <property type="match status" value="1"/>
</dbReference>
<sequence>MATAPDSQRLKILREVAGTRIYDERKKESETLLKESKTKSENIMDLLKYIEERLQTLEGEKEELREYQKWDKMRRSLEYTIYSQELEDARSKKKFLENRRETSSVVTEKLRENLQVLVDKVKDLSKNLREIKTKVQTNKEDKDALQNDHSNFLKEKTRLELRLRDLTDEVEGDANSKHRAENELASLISRIAEKQNELNIIYPEYEEMKKIEEECTRQLSLKEQKRSELYAKQGRGNQFTSKAERDNWIQSELRILKKNIHEKKAQIERFKDDLKNDSKRKQDLENRIEELTKEIENNRISIDNQNKLYYDMKKKKDSLQNERIELWRQENSIQQNLNMLNEEKTKKDQLLRSMVGKTILNGRDSVKKVLQNFRERGGQYAQIADSYHGQLIENFECSKDFYTCVEMTAGNKLFHHIVDNDKVGTKILQEMNRLKLPGEVTFMPINRLHVKDIKYTNNPDANPMIQIMKYDSKFETVMKFLFGKVLICRSLEVATQLSRSTKLDCITLSGDQVSHKGSLTGGYFDTRRSRLDLHRTHTSLLNEIETQRKSLENHHKKLADVESQINQIISEMQKAETKNSKNKDTFDKMKTDIRLLRDELSTSEKSRQPKERSLLSYESSLRSMESSEESLKNELQQDLLTHLSTHDQDHVDKLNEEILMLSQRNKEAFSRRMQLEAQKSKLENLLNNNFCRRKDELEAALQEISVEDRRQKLENEKTELNQFNSRIKSINEKVKNLDATIDELVIKQKQLQTSLEKAKSEEKEIIDKINEDSKDLEKITSKNSILAMKIEEYMRKIRELGTLPGEADAKYANMNIKSLYKKLEQCNRELQNYSHVNKKALDQYLDFSDKKEKLLQRKEDQDAGHKSIIDLMNALEQRKYEAIQITFRQMSCFFTEVFRKLVPNGRGSLDMKTTKDNFTNDIHSNNGTSSVIDNFTGVSIRVSFNGSQAEMKDMQQLSGGQKTLVALAFILAIQKCDPAPFYLFDEVDQALDPQHRKAVADMIHELSQEAQFITTTFRPELLANADKFYGVKFRNRVS</sequence>
<evidence type="ECO:0000256" key="2">
    <source>
        <dbReference type="ARBA" id="ARBA00023254"/>
    </source>
</evidence>
<dbReference type="GO" id="GO:0005694">
    <property type="term" value="C:chromosome"/>
    <property type="evidence" value="ECO:0007669"/>
    <property type="project" value="InterPro"/>
</dbReference>
<keyword evidence="2" id="KW-0469">Meiosis</keyword>
<dbReference type="GO" id="GO:0051276">
    <property type="term" value="P:chromosome organization"/>
    <property type="evidence" value="ECO:0007669"/>
    <property type="project" value="InterPro"/>
</dbReference>
<dbReference type="InterPro" id="IPR024704">
    <property type="entry name" value="SMC"/>
</dbReference>
<dbReference type="FunFam" id="1.20.1060.20:FF:000002">
    <property type="entry name" value="Structural maintenance of chromosomes 3"/>
    <property type="match status" value="1"/>
</dbReference>
<dbReference type="Gene3D" id="3.30.70.1620">
    <property type="match status" value="1"/>
</dbReference>
<evidence type="ECO:0000256" key="1">
    <source>
        <dbReference type="ARBA" id="ARBA00023054"/>
    </source>
</evidence>
<evidence type="ECO:0000313" key="7">
    <source>
        <dbReference type="Proteomes" id="UP001291623"/>
    </source>
</evidence>
<evidence type="ECO:0000256" key="4">
    <source>
        <dbReference type="SAM" id="MobiDB-lite"/>
    </source>
</evidence>
<dbReference type="SUPFAM" id="SSF52540">
    <property type="entry name" value="P-loop containing nucleoside triphosphate hydrolases"/>
    <property type="match status" value="1"/>
</dbReference>
<dbReference type="EMBL" id="JAVYJV010000071">
    <property type="protein sequence ID" value="KAK4336958.1"/>
    <property type="molecule type" value="Genomic_DNA"/>
</dbReference>
<feature type="compositionally biased region" description="Low complexity" evidence="4">
    <location>
        <begin position="614"/>
        <end position="624"/>
    </location>
</feature>
<dbReference type="Pfam" id="PF06470">
    <property type="entry name" value="SMC_hinge"/>
    <property type="match status" value="1"/>
</dbReference>
<dbReference type="Pfam" id="PF02463">
    <property type="entry name" value="SMC_N"/>
    <property type="match status" value="1"/>
</dbReference>
<feature type="coiled-coil region" evidence="3">
    <location>
        <begin position="47"/>
        <end position="197"/>
    </location>
</feature>
<accession>A0AAE1QP25</accession>
<feature type="region of interest" description="Disordered" evidence="4">
    <location>
        <begin position="597"/>
        <end position="633"/>
    </location>
</feature>
<dbReference type="InterPro" id="IPR010935">
    <property type="entry name" value="SMC_hinge"/>
</dbReference>
<feature type="compositionally biased region" description="Basic and acidic residues" evidence="4">
    <location>
        <begin position="597"/>
        <end position="613"/>
    </location>
</feature>
<evidence type="ECO:0000313" key="6">
    <source>
        <dbReference type="EMBL" id="KAK4336958.1"/>
    </source>
</evidence>
<proteinExistence type="predicted"/>
<comment type="caution">
    <text evidence="6">The sequence shown here is derived from an EMBL/GenBank/DDBJ whole genome shotgun (WGS) entry which is preliminary data.</text>
</comment>
<dbReference type="PANTHER" id="PTHR43977">
    <property type="entry name" value="STRUCTURAL MAINTENANCE OF CHROMOSOMES PROTEIN 3"/>
    <property type="match status" value="1"/>
</dbReference>
<feature type="coiled-coil region" evidence="3">
    <location>
        <begin position="816"/>
        <end position="843"/>
    </location>
</feature>
<dbReference type="InterPro" id="IPR027417">
    <property type="entry name" value="P-loop_NTPase"/>
</dbReference>
<dbReference type="SMART" id="SM00968">
    <property type="entry name" value="SMC_hinge"/>
    <property type="match status" value="1"/>
</dbReference>
<feature type="domain" description="SMC hinge" evidence="5">
    <location>
        <begin position="385"/>
        <end position="498"/>
    </location>
</feature>
<feature type="coiled-coil region" evidence="3">
    <location>
        <begin position="541"/>
        <end position="578"/>
    </location>
</feature>
<dbReference type="InterPro" id="IPR036277">
    <property type="entry name" value="SMC_hinge_sf"/>
</dbReference>
<keyword evidence="7" id="KW-1185">Reference proteome</keyword>
<dbReference type="GO" id="GO:0005524">
    <property type="term" value="F:ATP binding"/>
    <property type="evidence" value="ECO:0007669"/>
    <property type="project" value="InterPro"/>
</dbReference>